<evidence type="ECO:0000259" key="3">
    <source>
        <dbReference type="PROSITE" id="PS50076"/>
    </source>
</evidence>
<dbReference type="EMBL" id="JAHUZN010000010">
    <property type="protein sequence ID" value="KAG8480826.1"/>
    <property type="molecule type" value="Genomic_DNA"/>
</dbReference>
<comment type="caution">
    <text evidence="4">The sequence shown here is derived from an EMBL/GenBank/DDBJ whole genome shotgun (WGS) entry which is preliminary data.</text>
</comment>
<keyword evidence="2" id="KW-0472">Membrane</keyword>
<feature type="compositionally biased region" description="Polar residues" evidence="1">
    <location>
        <begin position="635"/>
        <end position="650"/>
    </location>
</feature>
<evidence type="ECO:0000313" key="4">
    <source>
        <dbReference type="EMBL" id="KAG8480826.1"/>
    </source>
</evidence>
<feature type="region of interest" description="Disordered" evidence="1">
    <location>
        <begin position="633"/>
        <end position="672"/>
    </location>
</feature>
<dbReference type="InterPro" id="IPR032843">
    <property type="entry name" value="Jiv"/>
</dbReference>
<sequence>MARGKNGKKRGSEAGHQVTDAKGRGKTSEVKDFSGDKLPNGNPSKENVTKGHRAGTENKYRQNSEKFVSTEKHGDSAEDLGQSISSGSNSGNARAIAVSTFKVISQWLERQRPILISLTTNVYNARDHVRAKFERLYPIVLKWLVQFGNIMLLLSIIWLDCALRGIDSFLRMGTASLFLYLLSNCHGWDDEVSSGVGKHLFYVINVFPKAIAALTAVFVGLTVAMLVVAVFGTIFLWFYGSFWTTLMVIFLGGLAFSFSHERLALLVATIYSVYCAWMYARWLGLLLALNLSFISSDALIYYLKNHINQQAAPDGNPEQTNGMYGDSGFFNDESVHGSFSENVPGFSANHGPGVASTSGVDTVMTSEYEVARLLNCSDHYSALGLSRYQNVDVNVLKREYRKKAMLVHPDKNMGNEKAAEAFKKLQNAYEVLLDSLKRKTYDDELRREELLNYFRRFQNASQKTWFLPSRSARSEADGEEPFGESRRIACKKCGNFHVWAHTKKSKSRARWCQECKDFHQAKDGDGWVEQSSEPLFFGFLLKVEAPSAYVCADSKIYDATEWYICQGMRCPPNTHKPSFHVNTSVTSKHATGKGSSSGQRGGTMPTPPNLEETMTEEEFLAWLQNAVQGGMFDNFNGSSTSAENPSTKAESSSKSSSSGSGSKRKKKGKKQW</sequence>
<dbReference type="OrthoDB" id="1507364at2759"/>
<dbReference type="PROSITE" id="PS00636">
    <property type="entry name" value="DNAJ_1"/>
    <property type="match status" value="1"/>
</dbReference>
<feature type="transmembrane region" description="Helical" evidence="2">
    <location>
        <begin position="169"/>
        <end position="188"/>
    </location>
</feature>
<evidence type="ECO:0000313" key="5">
    <source>
        <dbReference type="Proteomes" id="UP000701853"/>
    </source>
</evidence>
<reference evidence="4 5" key="1">
    <citation type="journal article" date="2021" name="bioRxiv">
        <title>The Gossypium anomalum genome as a resource for cotton improvement and evolutionary analysis of hybrid incompatibility.</title>
        <authorList>
            <person name="Grover C.E."/>
            <person name="Yuan D."/>
            <person name="Arick M.A."/>
            <person name="Miller E.R."/>
            <person name="Hu G."/>
            <person name="Peterson D.G."/>
            <person name="Wendel J.F."/>
            <person name="Udall J.A."/>
        </authorList>
    </citation>
    <scope>NUCLEOTIDE SEQUENCE [LARGE SCALE GENOMIC DNA]</scope>
    <source>
        <strain evidence="4">JFW-Udall</strain>
        <tissue evidence="4">Leaf</tissue>
    </source>
</reference>
<dbReference type="Pfam" id="PF00226">
    <property type="entry name" value="DnaJ"/>
    <property type="match status" value="1"/>
</dbReference>
<dbReference type="CDD" id="cd06257">
    <property type="entry name" value="DnaJ"/>
    <property type="match status" value="1"/>
</dbReference>
<dbReference type="PANTHER" id="PTHR45270">
    <property type="entry name" value="OS03G0832900 PROTEIN"/>
    <property type="match status" value="1"/>
</dbReference>
<organism evidence="4 5">
    <name type="scientific">Gossypium anomalum</name>
    <dbReference type="NCBI Taxonomy" id="47600"/>
    <lineage>
        <taxon>Eukaryota</taxon>
        <taxon>Viridiplantae</taxon>
        <taxon>Streptophyta</taxon>
        <taxon>Embryophyta</taxon>
        <taxon>Tracheophyta</taxon>
        <taxon>Spermatophyta</taxon>
        <taxon>Magnoliopsida</taxon>
        <taxon>eudicotyledons</taxon>
        <taxon>Gunneridae</taxon>
        <taxon>Pentapetalae</taxon>
        <taxon>rosids</taxon>
        <taxon>malvids</taxon>
        <taxon>Malvales</taxon>
        <taxon>Malvaceae</taxon>
        <taxon>Malvoideae</taxon>
        <taxon>Gossypium</taxon>
    </lineage>
</organism>
<feature type="transmembrane region" description="Helical" evidence="2">
    <location>
        <begin position="136"/>
        <end position="157"/>
    </location>
</feature>
<dbReference type="SMART" id="SM00271">
    <property type="entry name" value="DnaJ"/>
    <property type="match status" value="1"/>
</dbReference>
<dbReference type="PRINTS" id="PR00625">
    <property type="entry name" value="JDOMAIN"/>
</dbReference>
<feature type="transmembrane region" description="Helical" evidence="2">
    <location>
        <begin position="200"/>
        <end position="228"/>
    </location>
</feature>
<dbReference type="InterPro" id="IPR036869">
    <property type="entry name" value="J_dom_sf"/>
</dbReference>
<dbReference type="Pfam" id="PF14901">
    <property type="entry name" value="Jiv90"/>
    <property type="match status" value="1"/>
</dbReference>
<dbReference type="Proteomes" id="UP000701853">
    <property type="component" value="Chromosome 10"/>
</dbReference>
<feature type="compositionally biased region" description="Basic residues" evidence="1">
    <location>
        <begin position="662"/>
        <end position="672"/>
    </location>
</feature>
<keyword evidence="2" id="KW-1133">Transmembrane helix</keyword>
<feature type="region of interest" description="Disordered" evidence="1">
    <location>
        <begin position="584"/>
        <end position="610"/>
    </location>
</feature>
<gene>
    <name evidence="4" type="ORF">CXB51_025291</name>
</gene>
<dbReference type="SUPFAM" id="SSF46565">
    <property type="entry name" value="Chaperone J-domain"/>
    <property type="match status" value="1"/>
</dbReference>
<dbReference type="PANTHER" id="PTHR45270:SF4">
    <property type="entry name" value="CHAPERONE DNAJ-DOMAIN SUPERFAMILY PROTEIN"/>
    <property type="match status" value="1"/>
</dbReference>
<accession>A0A8J5YJN7</accession>
<keyword evidence="5" id="KW-1185">Reference proteome</keyword>
<feature type="transmembrane region" description="Helical" evidence="2">
    <location>
        <begin position="263"/>
        <end position="280"/>
    </location>
</feature>
<dbReference type="InterPro" id="IPR018253">
    <property type="entry name" value="DnaJ_domain_CS"/>
</dbReference>
<name>A0A8J5YJN7_9ROSI</name>
<feature type="domain" description="J" evidence="3">
    <location>
        <begin position="378"/>
        <end position="445"/>
    </location>
</feature>
<dbReference type="PROSITE" id="PS50076">
    <property type="entry name" value="DNAJ_2"/>
    <property type="match status" value="1"/>
</dbReference>
<evidence type="ECO:0000256" key="2">
    <source>
        <dbReference type="SAM" id="Phobius"/>
    </source>
</evidence>
<dbReference type="InterPro" id="IPR001623">
    <property type="entry name" value="DnaJ_domain"/>
</dbReference>
<proteinExistence type="predicted"/>
<feature type="compositionally biased region" description="Basic and acidic residues" evidence="1">
    <location>
        <begin position="19"/>
        <end position="35"/>
    </location>
</feature>
<evidence type="ECO:0000256" key="1">
    <source>
        <dbReference type="SAM" id="MobiDB-lite"/>
    </source>
</evidence>
<feature type="compositionally biased region" description="Low complexity" evidence="1">
    <location>
        <begin position="652"/>
        <end position="661"/>
    </location>
</feature>
<feature type="transmembrane region" description="Helical" evidence="2">
    <location>
        <begin position="234"/>
        <end position="256"/>
    </location>
</feature>
<protein>
    <recommendedName>
        <fullName evidence="3">J domain-containing protein</fullName>
    </recommendedName>
</protein>
<feature type="region of interest" description="Disordered" evidence="1">
    <location>
        <begin position="1"/>
        <end position="91"/>
    </location>
</feature>
<feature type="compositionally biased region" description="Basic and acidic residues" evidence="1">
    <location>
        <begin position="54"/>
        <end position="76"/>
    </location>
</feature>
<feature type="compositionally biased region" description="Polar residues" evidence="1">
    <location>
        <begin position="584"/>
        <end position="598"/>
    </location>
</feature>
<keyword evidence="2" id="KW-0812">Transmembrane</keyword>
<dbReference type="AlphaFoldDB" id="A0A8J5YJN7"/>
<dbReference type="Gene3D" id="1.10.287.110">
    <property type="entry name" value="DnaJ domain"/>
    <property type="match status" value="1"/>
</dbReference>